<dbReference type="EMBL" id="GL438137">
    <property type="protein sequence ID" value="EFN69481.1"/>
    <property type="molecule type" value="Genomic_DNA"/>
</dbReference>
<dbReference type="GO" id="GO:0048039">
    <property type="term" value="F:ubiquinone binding"/>
    <property type="evidence" value="ECO:0007669"/>
    <property type="project" value="InterPro"/>
</dbReference>
<name>E2AAN1_CAMFO</name>
<dbReference type="AlphaFoldDB" id="E2AAN1"/>
<evidence type="ECO:0000313" key="6">
    <source>
        <dbReference type="Proteomes" id="UP000000311"/>
    </source>
</evidence>
<feature type="domain" description="Coenzyme Q-binding protein COQ10 START" evidence="4">
    <location>
        <begin position="19"/>
        <end position="147"/>
    </location>
</feature>
<dbReference type="Proteomes" id="UP000000311">
    <property type="component" value="Unassembled WGS sequence"/>
</dbReference>
<dbReference type="Pfam" id="PF03364">
    <property type="entry name" value="Polyketide_cyc"/>
    <property type="match status" value="1"/>
</dbReference>
<reference evidence="5 6" key="1">
    <citation type="journal article" date="2010" name="Science">
        <title>Genomic comparison of the ants Camponotus floridanus and Harpegnathos saltator.</title>
        <authorList>
            <person name="Bonasio R."/>
            <person name="Zhang G."/>
            <person name="Ye C."/>
            <person name="Mutti N.S."/>
            <person name="Fang X."/>
            <person name="Qin N."/>
            <person name="Donahue G."/>
            <person name="Yang P."/>
            <person name="Li Q."/>
            <person name="Li C."/>
            <person name="Zhang P."/>
            <person name="Huang Z."/>
            <person name="Berger S.L."/>
            <person name="Reinberg D."/>
            <person name="Wang J."/>
            <person name="Liebig J."/>
        </authorList>
    </citation>
    <scope>NUCLEOTIDE SEQUENCE [LARGE SCALE GENOMIC DNA]</scope>
    <source>
        <strain evidence="6">C129</strain>
    </source>
</reference>
<dbReference type="InParanoid" id="E2AAN1"/>
<evidence type="ECO:0000313" key="5">
    <source>
        <dbReference type="EMBL" id="EFN69481.1"/>
    </source>
</evidence>
<evidence type="ECO:0000259" key="4">
    <source>
        <dbReference type="Pfam" id="PF03364"/>
    </source>
</evidence>
<dbReference type="OrthoDB" id="292693at2759"/>
<evidence type="ECO:0000256" key="1">
    <source>
        <dbReference type="ARBA" id="ARBA00006885"/>
    </source>
</evidence>
<dbReference type="SUPFAM" id="SSF55961">
    <property type="entry name" value="Bet v1-like"/>
    <property type="match status" value="1"/>
</dbReference>
<dbReference type="InterPro" id="IPR023393">
    <property type="entry name" value="START-like_dom_sf"/>
</dbReference>
<comment type="function">
    <text evidence="3">Required for the function of coenzyme Q in the respiratory chain. May serve as a chaperone or may be involved in the transport of Q6 from its site of synthesis to the catalytic sites of the respiratory complexes.</text>
</comment>
<dbReference type="CDD" id="cd07813">
    <property type="entry name" value="COQ10p_like"/>
    <property type="match status" value="1"/>
</dbReference>
<dbReference type="GO" id="GO:0005739">
    <property type="term" value="C:mitochondrion"/>
    <property type="evidence" value="ECO:0007669"/>
    <property type="project" value="TreeGrafter"/>
</dbReference>
<dbReference type="GO" id="GO:0045333">
    <property type="term" value="P:cellular respiration"/>
    <property type="evidence" value="ECO:0007669"/>
    <property type="project" value="InterPro"/>
</dbReference>
<organism evidence="6">
    <name type="scientific">Camponotus floridanus</name>
    <name type="common">Florida carpenter ant</name>
    <dbReference type="NCBI Taxonomy" id="104421"/>
    <lineage>
        <taxon>Eukaryota</taxon>
        <taxon>Metazoa</taxon>
        <taxon>Ecdysozoa</taxon>
        <taxon>Arthropoda</taxon>
        <taxon>Hexapoda</taxon>
        <taxon>Insecta</taxon>
        <taxon>Pterygota</taxon>
        <taxon>Neoptera</taxon>
        <taxon>Endopterygota</taxon>
        <taxon>Hymenoptera</taxon>
        <taxon>Apocrita</taxon>
        <taxon>Aculeata</taxon>
        <taxon>Formicoidea</taxon>
        <taxon>Formicidae</taxon>
        <taxon>Formicinae</taxon>
        <taxon>Camponotus</taxon>
    </lineage>
</organism>
<dbReference type="InterPro" id="IPR005031">
    <property type="entry name" value="COQ10_START"/>
</dbReference>
<protein>
    <submittedName>
        <fullName evidence="5">Protein COQ10 B, mitochondrial</fullName>
    </submittedName>
</protein>
<gene>
    <name evidence="5" type="ORF">EAG_11538</name>
</gene>
<evidence type="ECO:0000256" key="2">
    <source>
        <dbReference type="ARBA" id="ARBA00011814"/>
    </source>
</evidence>
<comment type="similarity">
    <text evidence="1">Belongs to the COQ10 family.</text>
</comment>
<dbReference type="Gene3D" id="3.30.530.20">
    <property type="match status" value="1"/>
</dbReference>
<accession>E2AAN1</accession>
<proteinExistence type="inferred from homology"/>
<keyword evidence="6" id="KW-1185">Reference proteome</keyword>
<dbReference type="InterPro" id="IPR044996">
    <property type="entry name" value="COQ10-like"/>
</dbReference>
<dbReference type="PANTHER" id="PTHR12901:SF10">
    <property type="entry name" value="COENZYME Q-BINDING PROTEIN COQ10, MITOCHONDRIAL"/>
    <property type="match status" value="1"/>
</dbReference>
<comment type="subunit">
    <text evidence="2">Interacts with coenzyme Q.</text>
</comment>
<sequence>MYRTRASYKTKEYEGRKLVGFSMEKMYYVVADVGNYKNFIPFCKKSEITLKTEDFLKANLVIGFPPINESYSSKVTMVYPRIVKAECREGRLFDHLNTLWLFSPGLKNNSETCVIDFSLSFEFKSAIYSHFSNLFFNEIVRQMENAFLNEAERSHKDEEAVHVDQSRKVDFHSWLKARPGAASTTWPSFLRRSLDVRRLDVGRVSESASPGEYVVEIDALVPRSETEACRGEAPSCRGTNSNEPIGVAREKGKARVVPGATRNGVVRTCPGRSKTPEVARGIRHQRHSISESFVAPIQAPAVAPVCVCHIVHA</sequence>
<dbReference type="PANTHER" id="PTHR12901">
    <property type="entry name" value="SPERM PROTEIN HOMOLOG"/>
    <property type="match status" value="1"/>
</dbReference>
<evidence type="ECO:0000256" key="3">
    <source>
        <dbReference type="ARBA" id="ARBA00024947"/>
    </source>
</evidence>
<dbReference type="STRING" id="104421.E2AAN1"/>